<sequence>MSVVVKKFTTRDAKRCIVIPSELDHKYSRGVLGVITGSAQYPGAAVLTTAAAAATGVGMVRFNSSSGLAHLVLHTTPEVVVQPGKVNAWLLGSGIESAKYKHFSTWLRHRWFVLARRQTVPTVLDAGALYLAGTLEQPTLITPHYGELAQLLNARGMSVTSEAIEGDPKKWIQIAVEKLSVTILLKGSRTLVANENVLYELPVSTPWLATAGSGDVLAGIIGSIVTTNTIEILNDANRLAEIAATGALIHLLAADKASNGGPISAQQIILKISEVIKQIIK</sequence>
<evidence type="ECO:0000313" key="8">
    <source>
        <dbReference type="EMBL" id="CAB4663562.1"/>
    </source>
</evidence>
<dbReference type="GO" id="GO:0052855">
    <property type="term" value="F:ADP-dependent NAD(P)H-hydrate dehydratase activity"/>
    <property type="evidence" value="ECO:0007669"/>
    <property type="project" value="TreeGrafter"/>
</dbReference>
<evidence type="ECO:0000256" key="3">
    <source>
        <dbReference type="ARBA" id="ARBA00022857"/>
    </source>
</evidence>
<dbReference type="PROSITE" id="PS01050">
    <property type="entry name" value="YJEF_C_2"/>
    <property type="match status" value="1"/>
</dbReference>
<keyword evidence="2" id="KW-0067">ATP-binding</keyword>
<dbReference type="PANTHER" id="PTHR12592">
    <property type="entry name" value="ATP-DEPENDENT (S)-NAD(P)H-HYDRATE DEHYDRATASE FAMILY MEMBER"/>
    <property type="match status" value="1"/>
</dbReference>
<dbReference type="InterPro" id="IPR029056">
    <property type="entry name" value="Ribokinase-like"/>
</dbReference>
<organism evidence="7">
    <name type="scientific">freshwater metagenome</name>
    <dbReference type="NCBI Taxonomy" id="449393"/>
    <lineage>
        <taxon>unclassified sequences</taxon>
        <taxon>metagenomes</taxon>
        <taxon>ecological metagenomes</taxon>
    </lineage>
</organism>
<reference evidence="7" key="1">
    <citation type="submission" date="2020-05" db="EMBL/GenBank/DDBJ databases">
        <authorList>
            <person name="Chiriac C."/>
            <person name="Salcher M."/>
            <person name="Ghai R."/>
            <person name="Kavagutti S V."/>
        </authorList>
    </citation>
    <scope>NUCLEOTIDE SEQUENCE</scope>
</reference>
<protein>
    <submittedName>
        <fullName evidence="7">Unannotated protein</fullName>
    </submittedName>
</protein>
<evidence type="ECO:0000313" key="7">
    <source>
        <dbReference type="EMBL" id="CAB4534460.1"/>
    </source>
</evidence>
<dbReference type="InterPro" id="IPR017953">
    <property type="entry name" value="Carbohydrate_kinase_pred_CS"/>
</dbReference>
<proteinExistence type="inferred from homology"/>
<keyword evidence="4" id="KW-0520">NAD</keyword>
<dbReference type="SUPFAM" id="SSF53613">
    <property type="entry name" value="Ribokinase-like"/>
    <property type="match status" value="1"/>
</dbReference>
<accession>A0A6J6B607</accession>
<evidence type="ECO:0000256" key="4">
    <source>
        <dbReference type="ARBA" id="ARBA00023027"/>
    </source>
</evidence>
<dbReference type="EMBL" id="CAFBOX010000006">
    <property type="protein sequence ID" value="CAB4989199.1"/>
    <property type="molecule type" value="Genomic_DNA"/>
</dbReference>
<evidence type="ECO:0000256" key="5">
    <source>
        <dbReference type="ARBA" id="ARBA00023239"/>
    </source>
</evidence>
<dbReference type="EMBL" id="CAFBPH010000005">
    <property type="protein sequence ID" value="CAB5003920.1"/>
    <property type="molecule type" value="Genomic_DNA"/>
</dbReference>
<dbReference type="Gene3D" id="3.40.1190.20">
    <property type="match status" value="1"/>
</dbReference>
<gene>
    <name evidence="7" type="ORF">UFOPK1438_00119</name>
    <name evidence="8" type="ORF">UFOPK2329_00097</name>
    <name evidence="9" type="ORF">UFOPK4035_00086</name>
    <name evidence="10" type="ORF">UFOPK4087_00053</name>
</gene>
<evidence type="ECO:0000259" key="6">
    <source>
        <dbReference type="PROSITE" id="PS51383"/>
    </source>
</evidence>
<name>A0A6J6B607_9ZZZZ</name>
<evidence type="ECO:0000313" key="9">
    <source>
        <dbReference type="EMBL" id="CAB4989199.1"/>
    </source>
</evidence>
<feature type="domain" description="YjeF C-terminal" evidence="6">
    <location>
        <begin position="9"/>
        <end position="279"/>
    </location>
</feature>
<dbReference type="AlphaFoldDB" id="A0A6J6B607"/>
<keyword evidence="3" id="KW-0521">NADP</keyword>
<dbReference type="InterPro" id="IPR000631">
    <property type="entry name" value="CARKD"/>
</dbReference>
<dbReference type="PANTHER" id="PTHR12592:SF0">
    <property type="entry name" value="ATP-DEPENDENT (S)-NAD(P)H-HYDRATE DEHYDRATASE"/>
    <property type="match status" value="1"/>
</dbReference>
<dbReference type="EMBL" id="CAEZWZ010000006">
    <property type="protein sequence ID" value="CAB4663562.1"/>
    <property type="molecule type" value="Genomic_DNA"/>
</dbReference>
<keyword evidence="1" id="KW-0547">Nucleotide-binding</keyword>
<dbReference type="GO" id="GO:0110051">
    <property type="term" value="P:metabolite repair"/>
    <property type="evidence" value="ECO:0007669"/>
    <property type="project" value="TreeGrafter"/>
</dbReference>
<evidence type="ECO:0000256" key="2">
    <source>
        <dbReference type="ARBA" id="ARBA00022840"/>
    </source>
</evidence>
<evidence type="ECO:0000313" key="10">
    <source>
        <dbReference type="EMBL" id="CAB5003920.1"/>
    </source>
</evidence>
<evidence type="ECO:0000256" key="1">
    <source>
        <dbReference type="ARBA" id="ARBA00022741"/>
    </source>
</evidence>
<dbReference type="Pfam" id="PF01256">
    <property type="entry name" value="Carb_kinase"/>
    <property type="match status" value="1"/>
</dbReference>
<dbReference type="GO" id="GO:0005524">
    <property type="term" value="F:ATP binding"/>
    <property type="evidence" value="ECO:0007669"/>
    <property type="project" value="UniProtKB-KW"/>
</dbReference>
<keyword evidence="5" id="KW-0456">Lyase</keyword>
<dbReference type="CDD" id="cd01171">
    <property type="entry name" value="YXKO-related"/>
    <property type="match status" value="1"/>
</dbReference>
<dbReference type="HAMAP" id="MF_01965">
    <property type="entry name" value="NADHX_dehydratase"/>
    <property type="match status" value="1"/>
</dbReference>
<dbReference type="PROSITE" id="PS51383">
    <property type="entry name" value="YJEF_C_3"/>
    <property type="match status" value="1"/>
</dbReference>
<dbReference type="EMBL" id="CAEZSM010000007">
    <property type="protein sequence ID" value="CAB4534460.1"/>
    <property type="molecule type" value="Genomic_DNA"/>
</dbReference>
<dbReference type="GO" id="GO:0052856">
    <property type="term" value="F:NAD(P)HX epimerase activity"/>
    <property type="evidence" value="ECO:0007669"/>
    <property type="project" value="TreeGrafter"/>
</dbReference>